<dbReference type="InterPro" id="IPR050366">
    <property type="entry name" value="BP-dependent_transpt_permease"/>
</dbReference>
<evidence type="ECO:0000256" key="5">
    <source>
        <dbReference type="ARBA" id="ARBA00022989"/>
    </source>
</evidence>
<proteinExistence type="inferred from homology"/>
<sequence length="299" mass="30044">MSGQRTAGASADARLAPSGGGPARRTSAWAALGRTLGWQGFLSLGFLVLAAVAIAAPRILAPGDPLGISPVDAFTPPTLSHPFGTDESGRDVLTRVIHGASASIGIGAAATAIGIGIGAVLGAAAALGPRVLDAALGRLFEVLFALPTLVVALLLIAVIGGGTTAAVIAIGLSTIPGYARMLRASIRGVASSGYVEYARLDGVGRAAILVRHIAPNALWPLVSAATLGIAQAVVWVSALGFLGLGTAPPSPEWGAMLNSGRVYLASAWWMTLGPGLALVATAAALTVLGRRFANRRQDQ</sequence>
<reference evidence="10" key="1">
    <citation type="submission" date="2020-12" db="EMBL/GenBank/DDBJ databases">
        <title>Leucobacter sp. CAS2, isolated from Chromium sludge.</title>
        <authorList>
            <person name="Xu Z."/>
        </authorList>
    </citation>
    <scope>NUCLEOTIDE SEQUENCE</scope>
    <source>
        <strain evidence="10">CSA2</strain>
    </source>
</reference>
<comment type="similarity">
    <text evidence="7">Belongs to the binding-protein-dependent transport system permease family.</text>
</comment>
<evidence type="ECO:0000313" key="10">
    <source>
        <dbReference type="EMBL" id="MBK0422619.1"/>
    </source>
</evidence>
<dbReference type="RefSeq" id="WP_200132818.1">
    <property type="nucleotide sequence ID" value="NZ_JAEHOI010000011.1"/>
</dbReference>
<feature type="transmembrane region" description="Helical" evidence="7">
    <location>
        <begin position="262"/>
        <end position="288"/>
    </location>
</feature>
<evidence type="ECO:0000259" key="9">
    <source>
        <dbReference type="PROSITE" id="PS50928"/>
    </source>
</evidence>
<dbReference type="Proteomes" id="UP000618733">
    <property type="component" value="Unassembled WGS sequence"/>
</dbReference>
<comment type="caution">
    <text evidence="10">The sequence shown here is derived from an EMBL/GenBank/DDBJ whole genome shotgun (WGS) entry which is preliminary data.</text>
</comment>
<comment type="subcellular location">
    <subcellularLocation>
        <location evidence="1 7">Cell membrane</location>
        <topology evidence="1 7">Multi-pass membrane protein</topology>
    </subcellularLocation>
</comment>
<feature type="transmembrane region" description="Helical" evidence="7">
    <location>
        <begin position="218"/>
        <end position="242"/>
    </location>
</feature>
<name>A0A934QF65_9MICO</name>
<accession>A0A934QF65</accession>
<dbReference type="Pfam" id="PF00528">
    <property type="entry name" value="BPD_transp_1"/>
    <property type="match status" value="1"/>
</dbReference>
<feature type="transmembrane region" description="Helical" evidence="7">
    <location>
        <begin position="139"/>
        <end position="159"/>
    </location>
</feature>
<evidence type="ECO:0000256" key="2">
    <source>
        <dbReference type="ARBA" id="ARBA00022448"/>
    </source>
</evidence>
<protein>
    <submittedName>
        <fullName evidence="10">ABC transporter permease</fullName>
    </submittedName>
</protein>
<feature type="transmembrane region" description="Helical" evidence="7">
    <location>
        <begin position="41"/>
        <end position="60"/>
    </location>
</feature>
<dbReference type="GO" id="GO:0005886">
    <property type="term" value="C:plasma membrane"/>
    <property type="evidence" value="ECO:0007669"/>
    <property type="project" value="UniProtKB-SubCell"/>
</dbReference>
<organism evidence="10 11">
    <name type="scientific">Leucobacter edaphi</name>
    <dbReference type="NCBI Taxonomy" id="2796472"/>
    <lineage>
        <taxon>Bacteria</taxon>
        <taxon>Bacillati</taxon>
        <taxon>Actinomycetota</taxon>
        <taxon>Actinomycetes</taxon>
        <taxon>Micrococcales</taxon>
        <taxon>Microbacteriaceae</taxon>
        <taxon>Leucobacter</taxon>
    </lineage>
</organism>
<dbReference type="SUPFAM" id="SSF161098">
    <property type="entry name" value="MetI-like"/>
    <property type="match status" value="1"/>
</dbReference>
<evidence type="ECO:0000256" key="3">
    <source>
        <dbReference type="ARBA" id="ARBA00022475"/>
    </source>
</evidence>
<dbReference type="AlphaFoldDB" id="A0A934QF65"/>
<keyword evidence="5 7" id="KW-1133">Transmembrane helix</keyword>
<keyword evidence="6 7" id="KW-0472">Membrane</keyword>
<dbReference type="PANTHER" id="PTHR43386">
    <property type="entry name" value="OLIGOPEPTIDE TRANSPORT SYSTEM PERMEASE PROTEIN APPC"/>
    <property type="match status" value="1"/>
</dbReference>
<keyword evidence="3" id="KW-1003">Cell membrane</keyword>
<gene>
    <name evidence="10" type="ORF">JD292_11105</name>
</gene>
<evidence type="ECO:0000256" key="7">
    <source>
        <dbReference type="RuleBase" id="RU363032"/>
    </source>
</evidence>
<dbReference type="EMBL" id="JAEHOI010000011">
    <property type="protein sequence ID" value="MBK0422619.1"/>
    <property type="molecule type" value="Genomic_DNA"/>
</dbReference>
<feature type="domain" description="ABC transmembrane type-1" evidence="9">
    <location>
        <begin position="100"/>
        <end position="289"/>
    </location>
</feature>
<dbReference type="PROSITE" id="PS50928">
    <property type="entry name" value="ABC_TM1"/>
    <property type="match status" value="1"/>
</dbReference>
<keyword evidence="11" id="KW-1185">Reference proteome</keyword>
<dbReference type="CDD" id="cd06261">
    <property type="entry name" value="TM_PBP2"/>
    <property type="match status" value="1"/>
</dbReference>
<dbReference type="GO" id="GO:0055085">
    <property type="term" value="P:transmembrane transport"/>
    <property type="evidence" value="ECO:0007669"/>
    <property type="project" value="InterPro"/>
</dbReference>
<dbReference type="Gene3D" id="1.10.3720.10">
    <property type="entry name" value="MetI-like"/>
    <property type="match status" value="1"/>
</dbReference>
<feature type="transmembrane region" description="Helical" evidence="7">
    <location>
        <begin position="165"/>
        <end position="182"/>
    </location>
</feature>
<evidence type="ECO:0000256" key="4">
    <source>
        <dbReference type="ARBA" id="ARBA00022692"/>
    </source>
</evidence>
<feature type="region of interest" description="Disordered" evidence="8">
    <location>
        <begin position="1"/>
        <end position="22"/>
    </location>
</feature>
<feature type="transmembrane region" description="Helical" evidence="7">
    <location>
        <begin position="104"/>
        <end position="127"/>
    </location>
</feature>
<dbReference type="InterPro" id="IPR000515">
    <property type="entry name" value="MetI-like"/>
</dbReference>
<evidence type="ECO:0000313" key="11">
    <source>
        <dbReference type="Proteomes" id="UP000618733"/>
    </source>
</evidence>
<dbReference type="InterPro" id="IPR035906">
    <property type="entry name" value="MetI-like_sf"/>
</dbReference>
<evidence type="ECO:0000256" key="6">
    <source>
        <dbReference type="ARBA" id="ARBA00023136"/>
    </source>
</evidence>
<evidence type="ECO:0000256" key="8">
    <source>
        <dbReference type="SAM" id="MobiDB-lite"/>
    </source>
</evidence>
<evidence type="ECO:0000256" key="1">
    <source>
        <dbReference type="ARBA" id="ARBA00004651"/>
    </source>
</evidence>
<keyword evidence="2 7" id="KW-0813">Transport</keyword>
<dbReference type="PANTHER" id="PTHR43386:SF25">
    <property type="entry name" value="PEPTIDE ABC TRANSPORTER PERMEASE PROTEIN"/>
    <property type="match status" value="1"/>
</dbReference>
<keyword evidence="4 7" id="KW-0812">Transmembrane</keyword>